<dbReference type="GO" id="GO:0016627">
    <property type="term" value="F:oxidoreductase activity, acting on the CH-CH group of donors"/>
    <property type="evidence" value="ECO:0007669"/>
    <property type="project" value="InterPro"/>
</dbReference>
<accession>A0A2W5Q005</accession>
<dbReference type="Pfam" id="PF00441">
    <property type="entry name" value="Acyl-CoA_dh_1"/>
    <property type="match status" value="1"/>
</dbReference>
<dbReference type="PANTHER" id="PTHR43831:SF1">
    <property type="entry name" value="ISOBUTYRYL-COA DEHYDROGENASE, MITOCHONDRIAL"/>
    <property type="match status" value="1"/>
</dbReference>
<dbReference type="Gene3D" id="1.10.540.10">
    <property type="entry name" value="Acyl-CoA dehydrogenase/oxidase, N-terminal domain"/>
    <property type="match status" value="1"/>
</dbReference>
<gene>
    <name evidence="8" type="ORF">DI563_19035</name>
</gene>
<feature type="domain" description="Acyl-CoA oxidase/dehydrogenase middle" evidence="6">
    <location>
        <begin position="115"/>
        <end position="205"/>
    </location>
</feature>
<dbReference type="CDD" id="cd00567">
    <property type="entry name" value="ACAD"/>
    <property type="match status" value="1"/>
</dbReference>
<feature type="domain" description="Acyl-CoA dehydrogenase/oxidase C-terminal" evidence="5">
    <location>
        <begin position="236"/>
        <end position="371"/>
    </location>
</feature>
<dbReference type="PANTHER" id="PTHR43831">
    <property type="entry name" value="ISOBUTYRYL-COA DEHYDROGENASE"/>
    <property type="match status" value="1"/>
</dbReference>
<dbReference type="InterPro" id="IPR052547">
    <property type="entry name" value="Mito_Isobutyryl-CoADH"/>
</dbReference>
<name>A0A2W5Q005_VARPD</name>
<proteinExistence type="inferred from homology"/>
<dbReference type="InterPro" id="IPR006091">
    <property type="entry name" value="Acyl-CoA_Oxase/DH_mid-dom"/>
</dbReference>
<evidence type="ECO:0000256" key="4">
    <source>
        <dbReference type="ARBA" id="ARBA00022827"/>
    </source>
</evidence>
<evidence type="ECO:0000256" key="2">
    <source>
        <dbReference type="ARBA" id="ARBA00009347"/>
    </source>
</evidence>
<dbReference type="Pfam" id="PF02771">
    <property type="entry name" value="Acyl-CoA_dh_N"/>
    <property type="match status" value="1"/>
</dbReference>
<keyword evidence="4" id="KW-0274">FAD</keyword>
<dbReference type="Pfam" id="PF02770">
    <property type="entry name" value="Acyl-CoA_dh_M"/>
    <property type="match status" value="1"/>
</dbReference>
<dbReference type="AlphaFoldDB" id="A0A2W5Q005"/>
<evidence type="ECO:0000256" key="3">
    <source>
        <dbReference type="ARBA" id="ARBA00022630"/>
    </source>
</evidence>
<dbReference type="InterPro" id="IPR036250">
    <property type="entry name" value="AcylCo_DH-like_C"/>
</dbReference>
<sequence length="380" mass="39677">MRRARTAAAGRALQAAHRDAIAPAAADTDREARFPRRALDALGAAGLLGLLSSKEVGGLGLGLAEAAQVVQRIAQDCPSTAMVLTMHYAGTALIEKYGAPEVRQAIAAGRHVTTLAWSEMGTRSHFWAPVGTARREGDQVVLDGFKSMVTSAEEADSYVWSSRPTEGEGPSSIWLVDAKAPGLTRTAAFDGMGLRGNASAPVKAEGVRIPASALLGEDGKGDVLMNNDELPVFVTLIASCSVGMMDGVLARATAHITKNRFAESGGSISDLPTVRAYLARAQIRADQARVLRDDALAAMAAGRADTMLRVLEVKASAAEAALEVTDAAMRICGGAAFRKDVGIERLFRDARAASIMAPTSDVLYDFIGNALCDAVAKAAA</sequence>
<comment type="caution">
    <text evidence="8">The sequence shown here is derived from an EMBL/GenBank/DDBJ whole genome shotgun (WGS) entry which is preliminary data.</text>
</comment>
<evidence type="ECO:0000259" key="5">
    <source>
        <dbReference type="Pfam" id="PF00441"/>
    </source>
</evidence>
<comment type="similarity">
    <text evidence="2">Belongs to the acyl-CoA dehydrogenase family.</text>
</comment>
<dbReference type="Gene3D" id="1.20.140.10">
    <property type="entry name" value="Butyryl-CoA Dehydrogenase, subunit A, domain 3"/>
    <property type="match status" value="1"/>
</dbReference>
<protein>
    <submittedName>
        <fullName evidence="8">Acyl-CoA dehydrogenase</fullName>
    </submittedName>
</protein>
<dbReference type="SUPFAM" id="SSF47203">
    <property type="entry name" value="Acyl-CoA dehydrogenase C-terminal domain-like"/>
    <property type="match status" value="1"/>
</dbReference>
<dbReference type="Gene3D" id="2.40.110.10">
    <property type="entry name" value="Butyryl-CoA Dehydrogenase, subunit A, domain 2"/>
    <property type="match status" value="1"/>
</dbReference>
<dbReference type="InterPro" id="IPR037069">
    <property type="entry name" value="AcylCoA_DH/ox_N_sf"/>
</dbReference>
<reference evidence="8 9" key="1">
    <citation type="submission" date="2017-08" db="EMBL/GenBank/DDBJ databases">
        <title>Infants hospitalized years apart are colonized by the same room-sourced microbial strains.</title>
        <authorList>
            <person name="Brooks B."/>
            <person name="Olm M.R."/>
            <person name="Firek B.A."/>
            <person name="Baker R."/>
            <person name="Thomas B.C."/>
            <person name="Morowitz M.J."/>
            <person name="Banfield J.F."/>
        </authorList>
    </citation>
    <scope>NUCLEOTIDE SEQUENCE [LARGE SCALE GENOMIC DNA]</scope>
    <source>
        <strain evidence="8">S2_005_003_R2_41</strain>
    </source>
</reference>
<comment type="cofactor">
    <cofactor evidence="1">
        <name>FAD</name>
        <dbReference type="ChEBI" id="CHEBI:57692"/>
    </cofactor>
</comment>
<evidence type="ECO:0000256" key="1">
    <source>
        <dbReference type="ARBA" id="ARBA00001974"/>
    </source>
</evidence>
<keyword evidence="3" id="KW-0285">Flavoprotein</keyword>
<evidence type="ECO:0000259" key="7">
    <source>
        <dbReference type="Pfam" id="PF02771"/>
    </source>
</evidence>
<dbReference type="InterPro" id="IPR013786">
    <property type="entry name" value="AcylCoA_DH/ox_N"/>
</dbReference>
<dbReference type="InterPro" id="IPR009100">
    <property type="entry name" value="AcylCoA_DH/oxidase_NM_dom_sf"/>
</dbReference>
<evidence type="ECO:0000259" key="6">
    <source>
        <dbReference type="Pfam" id="PF02770"/>
    </source>
</evidence>
<evidence type="ECO:0000313" key="9">
    <source>
        <dbReference type="Proteomes" id="UP000249135"/>
    </source>
</evidence>
<dbReference type="Proteomes" id="UP000249135">
    <property type="component" value="Unassembled WGS sequence"/>
</dbReference>
<dbReference type="PIRSF" id="PIRSF016578">
    <property type="entry name" value="HsaA"/>
    <property type="match status" value="1"/>
</dbReference>
<dbReference type="EMBL" id="QFPP01000284">
    <property type="protein sequence ID" value="PZQ69919.1"/>
    <property type="molecule type" value="Genomic_DNA"/>
</dbReference>
<dbReference type="InterPro" id="IPR009075">
    <property type="entry name" value="AcylCo_DH/oxidase_C"/>
</dbReference>
<dbReference type="GO" id="GO:0050660">
    <property type="term" value="F:flavin adenine dinucleotide binding"/>
    <property type="evidence" value="ECO:0007669"/>
    <property type="project" value="InterPro"/>
</dbReference>
<organism evidence="8 9">
    <name type="scientific">Variovorax paradoxus</name>
    <dbReference type="NCBI Taxonomy" id="34073"/>
    <lineage>
        <taxon>Bacteria</taxon>
        <taxon>Pseudomonadati</taxon>
        <taxon>Pseudomonadota</taxon>
        <taxon>Betaproteobacteria</taxon>
        <taxon>Burkholderiales</taxon>
        <taxon>Comamonadaceae</taxon>
        <taxon>Variovorax</taxon>
    </lineage>
</organism>
<dbReference type="InterPro" id="IPR046373">
    <property type="entry name" value="Acyl-CoA_Oxase/DH_mid-dom_sf"/>
</dbReference>
<feature type="domain" description="Acyl-CoA dehydrogenase/oxidase N-terminal" evidence="7">
    <location>
        <begin position="17"/>
        <end position="105"/>
    </location>
</feature>
<dbReference type="SUPFAM" id="SSF56645">
    <property type="entry name" value="Acyl-CoA dehydrogenase NM domain-like"/>
    <property type="match status" value="1"/>
</dbReference>
<evidence type="ECO:0000313" key="8">
    <source>
        <dbReference type="EMBL" id="PZQ69919.1"/>
    </source>
</evidence>